<keyword evidence="2" id="KW-0472">Membrane</keyword>
<name>A0A9W6BA51_9CHLO</name>
<sequence>MGETSPNGKSRYGSTRPGRLDTVAARRSLVDAAKQAAHEEDMALKAEGLHIGSSDEKVASYRGVGLGLYFKVLHWLFWMMIFMMLCSVPYLITINTSVFTDYAHRNDHGYGVKMYDSFELASFTFAAIVDDKKDNGTLQYMNTEIADAWKGPMKKGVFLTWISLLDAGATVVLTGVVVVLFVLVRRWLEKVDRKTREVSDYAVIVGGLPPFITATEVGEYFEKHFTKDEKTDKVMDVVLIRGFSTVVNACKEVHRNEQLKRFVAGMEAQLADTNSGALPPPPPPAEVGADAADDDGKGAAAGVAAGKATPPTSPARAVPPSSPASAGPKTFNLTAVATVGAAAAPPAPLSPRPPAAEAEAVTPAAVSLDDPEAGKLEESSSMACDMSREMAKVDAAIREQQDIVMEGMRQGKLRSNAAIVTFNTEQMRAEVCRHMPSGWWASLLMPRKMRLEHGGRQWRIWVRRAAAPDDYRFENISTRIRTNICVQVLTGLIMFAFMLVCAALITWLSAESNKEARVISWDSGELRAAIGIGMAKTNLAASPSATALDQAVYDSFCSGSMGSCVAYVGDEFPGAALNMTYGSQWSFPNATARLLNERPVRQSLIKCAESVSCPASYCMPCYCLGLSSIPTDDATPEFLNHLKDACSDYWQPYDLRRQGIMIAISLVIAVINSLLSLVLRLFKFHVEKHWTTTDTELSFAVWSYLVKLINSVVVLLVVNCSTLKNLQEKALAQESRWLQRLILDGLYDDFTPDWYASIGFSVMILMMINVAGPLIRSVVDASVKWALRAKLLYGHMGKLSAPEDYNAAFRTQQFTLESRISDVLFNVTLALLFGSGMPLCYLIAAAYLLAVFWWDRAALLSRSQPAQRYNKQLPRAIIYLLPVLLLVHCAFGLWMHTYFKAELSSMDLDLVAAASQGLDRPGISSLSNNSLARRITQPNGLALLIWFLVLGTWLLFGRWILWAAEELLGGPCARLVTLLRLRRGKEPTNGQSDVSYEEALSTVKVANQLRGARTYRVHHLTNYKPFLTSGEAGKLWAIAQGDRRFTRLTTFRVHVEMEVTDGRRVRTEEREVEMFDVADAPITSLPSAAAAQAAVKAAAAAAAAAAAGGDDFQLPTPQLPLPPAAPSLSSLSSGEMSQRHTLSAPPPEAADSVHLDLVPSASLQTATLQQIATLQANTGAVVKRASLRAMPEGLLLTSARHGGGAAAPAVVAPPPELPPIELDIQPVVVRSLASLRLLPTHKQQQQQQPLETARGSGLSGRSGLSDSSISSRGRSSVSCKGRDGGDGGAAAAAAVAAAAAAAAAAVTAPSDDSEPILQVMRRSASVASAASSGRVSDYTTHSAPATGPAAAAAAAGDDASGAEIAAAKDCTDGGDDVMEAAIVVQAEAIVLAEAVSVSSAAGPKRGGAAKAGKPAGLGGGSFGGGGGGGVPAPSSLKARAAAVAPRSGGGAVAARGETGPRARASMKYSARPSPLELLTKQLLRSSGGSQLHLLRSSGGSQLQLQLQQQQVAQEVVVASAIAAGDAADEAETEGETERELAAVEVPVAAAETA</sequence>
<evidence type="ECO:0000256" key="2">
    <source>
        <dbReference type="SAM" id="Phobius"/>
    </source>
</evidence>
<feature type="compositionally biased region" description="Low complexity" evidence="1">
    <location>
        <begin position="355"/>
        <end position="366"/>
    </location>
</feature>
<gene>
    <name evidence="3" type="primary">PLEST000909</name>
    <name evidence="3" type="ORF">PLESTB_000087800</name>
</gene>
<feature type="transmembrane region" description="Helical" evidence="2">
    <location>
        <begin position="484"/>
        <end position="508"/>
    </location>
</feature>
<organism evidence="3 4">
    <name type="scientific">Pleodorina starrii</name>
    <dbReference type="NCBI Taxonomy" id="330485"/>
    <lineage>
        <taxon>Eukaryota</taxon>
        <taxon>Viridiplantae</taxon>
        <taxon>Chlorophyta</taxon>
        <taxon>core chlorophytes</taxon>
        <taxon>Chlorophyceae</taxon>
        <taxon>CS clade</taxon>
        <taxon>Chlamydomonadales</taxon>
        <taxon>Volvocaceae</taxon>
        <taxon>Pleodorina</taxon>
    </lineage>
</organism>
<reference evidence="3 4" key="1">
    <citation type="journal article" date="2023" name="Commun. Biol.">
        <title>Reorganization of the ancestral sex-determining regions during the evolution of trioecy in Pleodorina starrii.</title>
        <authorList>
            <person name="Takahashi K."/>
            <person name="Suzuki S."/>
            <person name="Kawai-Toyooka H."/>
            <person name="Yamamoto K."/>
            <person name="Hamaji T."/>
            <person name="Ootsuki R."/>
            <person name="Yamaguchi H."/>
            <person name="Kawachi M."/>
            <person name="Higashiyama T."/>
            <person name="Nozaki H."/>
        </authorList>
    </citation>
    <scope>NUCLEOTIDE SEQUENCE [LARGE SCALE GENOMIC DNA]</scope>
    <source>
        <strain evidence="3 4">NIES-4479</strain>
    </source>
</reference>
<feature type="transmembrane region" description="Helical" evidence="2">
    <location>
        <begin position="699"/>
        <end position="718"/>
    </location>
</feature>
<proteinExistence type="predicted"/>
<feature type="compositionally biased region" description="Low complexity" evidence="1">
    <location>
        <begin position="1239"/>
        <end position="1279"/>
    </location>
</feature>
<dbReference type="InterPro" id="IPR045122">
    <property type="entry name" value="Csc1-like"/>
</dbReference>
<evidence type="ECO:0000256" key="1">
    <source>
        <dbReference type="SAM" id="MobiDB-lite"/>
    </source>
</evidence>
<feature type="transmembrane region" description="Helical" evidence="2">
    <location>
        <begin position="72"/>
        <end position="92"/>
    </location>
</feature>
<accession>A0A9W6BA51</accession>
<keyword evidence="4" id="KW-1185">Reference proteome</keyword>
<feature type="transmembrane region" description="Helical" evidence="2">
    <location>
        <begin position="941"/>
        <end position="962"/>
    </location>
</feature>
<keyword evidence="2" id="KW-0812">Transmembrane</keyword>
<feature type="region of interest" description="Disordered" evidence="1">
    <location>
        <begin position="272"/>
        <end position="329"/>
    </location>
</feature>
<feature type="region of interest" description="Disordered" evidence="1">
    <location>
        <begin position="1447"/>
        <end position="1470"/>
    </location>
</feature>
<evidence type="ECO:0008006" key="5">
    <source>
        <dbReference type="Google" id="ProtNLM"/>
    </source>
</evidence>
<feature type="region of interest" description="Disordered" evidence="1">
    <location>
        <begin position="1114"/>
        <end position="1150"/>
    </location>
</feature>
<comment type="caution">
    <text evidence="3">The sequence shown here is derived from an EMBL/GenBank/DDBJ whole genome shotgun (WGS) entry which is preliminary data.</text>
</comment>
<evidence type="ECO:0000313" key="3">
    <source>
        <dbReference type="EMBL" id="GLC48362.1"/>
    </source>
</evidence>
<evidence type="ECO:0000313" key="4">
    <source>
        <dbReference type="Proteomes" id="UP001165080"/>
    </source>
</evidence>
<feature type="compositionally biased region" description="Pro residues" evidence="1">
    <location>
        <begin position="345"/>
        <end position="354"/>
    </location>
</feature>
<dbReference type="PANTHER" id="PTHR13018">
    <property type="entry name" value="PROBABLE MEMBRANE PROTEIN DUF221-RELATED"/>
    <property type="match status" value="1"/>
</dbReference>
<dbReference type="Proteomes" id="UP001165080">
    <property type="component" value="Unassembled WGS sequence"/>
</dbReference>
<feature type="region of interest" description="Disordered" evidence="1">
    <location>
        <begin position="343"/>
        <end position="381"/>
    </location>
</feature>
<feature type="transmembrane region" description="Helical" evidence="2">
    <location>
        <begin position="823"/>
        <end position="854"/>
    </location>
</feature>
<dbReference type="GO" id="GO:0005886">
    <property type="term" value="C:plasma membrane"/>
    <property type="evidence" value="ECO:0007669"/>
    <property type="project" value="TreeGrafter"/>
</dbReference>
<dbReference type="PANTHER" id="PTHR13018:SF135">
    <property type="entry name" value="CSC1_OSCA1-LIKE 7TM REGION DOMAIN-CONTAINING PROTEIN"/>
    <property type="match status" value="1"/>
</dbReference>
<protein>
    <recommendedName>
        <fullName evidence="5">CSC1/OSCA1-like cytosolic domain-containing protein</fullName>
    </recommendedName>
</protein>
<feature type="compositionally biased region" description="Low complexity" evidence="1">
    <location>
        <begin position="298"/>
        <end position="328"/>
    </location>
</feature>
<feature type="transmembrane region" description="Helical" evidence="2">
    <location>
        <begin position="158"/>
        <end position="184"/>
    </location>
</feature>
<dbReference type="GO" id="GO:0005227">
    <property type="term" value="F:calcium-activated cation channel activity"/>
    <property type="evidence" value="ECO:0007669"/>
    <property type="project" value="InterPro"/>
</dbReference>
<feature type="transmembrane region" description="Helical" evidence="2">
    <location>
        <begin position="659"/>
        <end position="679"/>
    </location>
</feature>
<feature type="transmembrane region" description="Helical" evidence="2">
    <location>
        <begin position="754"/>
        <end position="775"/>
    </location>
</feature>
<keyword evidence="2" id="KW-1133">Transmembrane helix</keyword>
<dbReference type="EMBL" id="BRXU01000001">
    <property type="protein sequence ID" value="GLC48362.1"/>
    <property type="molecule type" value="Genomic_DNA"/>
</dbReference>
<feature type="region of interest" description="Disordered" evidence="1">
    <location>
        <begin position="1239"/>
        <end position="1284"/>
    </location>
</feature>
<feature type="transmembrane region" description="Helical" evidence="2">
    <location>
        <begin position="876"/>
        <end position="896"/>
    </location>
</feature>